<dbReference type="SUPFAM" id="SSF48452">
    <property type="entry name" value="TPR-like"/>
    <property type="match status" value="1"/>
</dbReference>
<comment type="subcellular location">
    <subcellularLocation>
        <location evidence="1">Nucleus</location>
    </subcellularLocation>
</comment>
<evidence type="ECO:0000256" key="4">
    <source>
        <dbReference type="SAM" id="MobiDB-lite"/>
    </source>
</evidence>
<comment type="similarity">
    <text evidence="2">Belongs to the NRDE2 family.</text>
</comment>
<dbReference type="Pfam" id="PF08424">
    <property type="entry name" value="NRDE-2"/>
    <property type="match status" value="1"/>
</dbReference>
<dbReference type="Gene3D" id="1.25.40.10">
    <property type="entry name" value="Tetratricopeptide repeat domain"/>
    <property type="match status" value="2"/>
</dbReference>
<accession>A0AAV4NIQ8</accession>
<evidence type="ECO:0000256" key="2">
    <source>
        <dbReference type="ARBA" id="ARBA00009265"/>
    </source>
</evidence>
<sequence length="1110" mass="129098">MGTHNQSSEGRTPLFPAYSAPTEENEDAPDSNIDWLNNSSYIPATNKEEIVVIDEHYIEAERRRREEEFEKRMKKLRKKEKKEFKSHAPIAESYHIAEKDSIRSQLNKKTFIEETGLSFERAFRVDQNGDFENNHYDCLEKKKIASYKRFPEVPVGCSSQEKSMWLQTSTHNPKKDVPRYFSKKALKLLLKTGRASEVCTLRKVPGVPSVASSFISLVQVTSNNKNSTLDRSKANFDGVSLSWKSTESEYKDESESKNMDENKYDSSFKSELNKTILFNQRVRETPHDIQLWLDFVNFQEEFYSSQKSDEADELVSEQYIIDKKIAILDKALKHNPKNVQLNIEKLKLGPHIWKRDKVISCWDELLFLYPNNAQIWKEYIIFILTNLTYFSIPRVLKIFSKCIRTLSDLSEGIIVSHQAPPDIINNMLDIFNQLGFILKSCGYTEKAIAAFQALIEFNLFSKQCIESLSVSEQIICFEPFWDSGAARFGEDEAIGWATTVEKNKISFKKLVTQSDLSNTEEDILYQKYPEWKTWLKFERLRESHHWLPWRPNPEYDQTEDDIDDIDRTISFDDISKFIFRVSNEEHKFLLLHNFLIFLGFNPHLFGCYNHSAKEMNFQITIVNFDVLSKKLNDSLFNEQDSNPLLFKTTVWNAEHVNFMKNVFSQAKEKFSFKYKVLFLHLLLKYLQKVALECNIDAENMGSVQKFAKNILKEPENRNCLLLWFEYIKIESCGSKKKAKKTTETLFSSSISAVNDGCMPMKELWYFVRSYIDFSLNIQESCVSDNELFSPSEIIWLLIHIGCKDKYVPYSNELIKPTQILKAVSGIKSFLNEELSSMANTKNGLCYCLDPYTYSLIDGIKCFAYLQYFTQGLDAAVQVLNDSSETLGDKIEDSLKKYIQEQICVFQAELLNFHTRNSIVSMKPLLLYLYDSVKQYPSNSRLLHILIRWRNASLVVSPTRRFFADILKGTGKAEPITWIFALASELSISYSLSTSISDTPLHEISPPDMGIKWKIRSLYEKALDSLACEYIPILWQSYIKFEMLNSEIEKSRSIFHRAVQNCGWSKELIMSCVEYFSDDLKQMIDYMVEKHIRIHTPLEEIQLLMEHGMQS</sequence>
<dbReference type="GO" id="GO:0071013">
    <property type="term" value="C:catalytic step 2 spliceosome"/>
    <property type="evidence" value="ECO:0007669"/>
    <property type="project" value="TreeGrafter"/>
</dbReference>
<dbReference type="GO" id="GO:0006396">
    <property type="term" value="P:RNA processing"/>
    <property type="evidence" value="ECO:0007669"/>
    <property type="project" value="InterPro"/>
</dbReference>
<evidence type="ECO:0000313" key="6">
    <source>
        <dbReference type="Proteomes" id="UP001054837"/>
    </source>
</evidence>
<dbReference type="PANTHER" id="PTHR13471">
    <property type="entry name" value="TETRATRICOPEPTIDE-LIKE HELICAL"/>
    <property type="match status" value="1"/>
</dbReference>
<dbReference type="InterPro" id="IPR003107">
    <property type="entry name" value="HAT"/>
</dbReference>
<dbReference type="AlphaFoldDB" id="A0AAV4NIQ8"/>
<dbReference type="InterPro" id="IPR013633">
    <property type="entry name" value="NRDE-2"/>
</dbReference>
<protein>
    <submittedName>
        <fullName evidence="5">Nuclear exosome regulator NRDE2</fullName>
    </submittedName>
</protein>
<comment type="caution">
    <text evidence="5">The sequence shown here is derived from an EMBL/GenBank/DDBJ whole genome shotgun (WGS) entry which is preliminary data.</text>
</comment>
<dbReference type="PANTHER" id="PTHR13471:SF0">
    <property type="entry name" value="NUCLEAR EXOSOME REGULATOR NRDE2"/>
    <property type="match status" value="1"/>
</dbReference>
<gene>
    <name evidence="5" type="primary">NRDE2</name>
    <name evidence="5" type="ORF">CDAR_48521</name>
</gene>
<keyword evidence="6" id="KW-1185">Reference proteome</keyword>
<evidence type="ECO:0000256" key="1">
    <source>
        <dbReference type="ARBA" id="ARBA00004123"/>
    </source>
</evidence>
<reference evidence="5 6" key="1">
    <citation type="submission" date="2021-06" db="EMBL/GenBank/DDBJ databases">
        <title>Caerostris darwini draft genome.</title>
        <authorList>
            <person name="Kono N."/>
            <person name="Arakawa K."/>
        </authorList>
    </citation>
    <scope>NUCLEOTIDE SEQUENCE [LARGE SCALE GENOMIC DNA]</scope>
</reference>
<evidence type="ECO:0000256" key="3">
    <source>
        <dbReference type="ARBA" id="ARBA00023242"/>
    </source>
</evidence>
<dbReference type="InterPro" id="IPR011990">
    <property type="entry name" value="TPR-like_helical_dom_sf"/>
</dbReference>
<dbReference type="SMART" id="SM00386">
    <property type="entry name" value="HAT"/>
    <property type="match status" value="4"/>
</dbReference>
<dbReference type="GO" id="GO:1902369">
    <property type="term" value="P:negative regulation of RNA catabolic process"/>
    <property type="evidence" value="ECO:0007669"/>
    <property type="project" value="TreeGrafter"/>
</dbReference>
<keyword evidence="3" id="KW-0539">Nucleus</keyword>
<feature type="region of interest" description="Disordered" evidence="4">
    <location>
        <begin position="1"/>
        <end position="33"/>
    </location>
</feature>
<feature type="compositionally biased region" description="Polar residues" evidence="4">
    <location>
        <begin position="1"/>
        <end position="10"/>
    </location>
</feature>
<evidence type="ECO:0000313" key="5">
    <source>
        <dbReference type="EMBL" id="GIX84214.1"/>
    </source>
</evidence>
<name>A0AAV4NIQ8_9ARAC</name>
<proteinExistence type="inferred from homology"/>
<dbReference type="GO" id="GO:0031048">
    <property type="term" value="P:regulatory ncRNA-mediated heterochromatin formation"/>
    <property type="evidence" value="ECO:0007669"/>
    <property type="project" value="TreeGrafter"/>
</dbReference>
<dbReference type="EMBL" id="BPLQ01001709">
    <property type="protein sequence ID" value="GIX84214.1"/>
    <property type="molecule type" value="Genomic_DNA"/>
</dbReference>
<organism evidence="5 6">
    <name type="scientific">Caerostris darwini</name>
    <dbReference type="NCBI Taxonomy" id="1538125"/>
    <lineage>
        <taxon>Eukaryota</taxon>
        <taxon>Metazoa</taxon>
        <taxon>Ecdysozoa</taxon>
        <taxon>Arthropoda</taxon>
        <taxon>Chelicerata</taxon>
        <taxon>Arachnida</taxon>
        <taxon>Araneae</taxon>
        <taxon>Araneomorphae</taxon>
        <taxon>Entelegynae</taxon>
        <taxon>Araneoidea</taxon>
        <taxon>Araneidae</taxon>
        <taxon>Caerostris</taxon>
    </lineage>
</organism>
<dbReference type="Proteomes" id="UP001054837">
    <property type="component" value="Unassembled WGS sequence"/>
</dbReference>